<name>A0A7W9YL74_9ACTN</name>
<dbReference type="CDD" id="cd01029">
    <property type="entry name" value="TOPRIM_primases"/>
    <property type="match status" value="1"/>
</dbReference>
<dbReference type="Gene3D" id="3.40.1360.10">
    <property type="match status" value="1"/>
</dbReference>
<gene>
    <name evidence="2" type="ORF">HNR23_004263</name>
</gene>
<proteinExistence type="predicted"/>
<dbReference type="EMBL" id="JACHDS010000001">
    <property type="protein sequence ID" value="MBB6174203.1"/>
    <property type="molecule type" value="Genomic_DNA"/>
</dbReference>
<protein>
    <submittedName>
        <fullName evidence="2">Uncharacterized protein</fullName>
    </submittedName>
</protein>
<dbReference type="Pfam" id="PF13481">
    <property type="entry name" value="AAA_25"/>
    <property type="match status" value="1"/>
</dbReference>
<dbReference type="SUPFAM" id="SSF57783">
    <property type="entry name" value="Zinc beta-ribbon"/>
    <property type="match status" value="1"/>
</dbReference>
<comment type="caution">
    <text evidence="2">The sequence shown here is derived from an EMBL/GenBank/DDBJ whole genome shotgun (WGS) entry which is preliminary data.</text>
</comment>
<dbReference type="Gene3D" id="3.90.580.10">
    <property type="entry name" value="Zinc finger, CHC2-type domain"/>
    <property type="match status" value="1"/>
</dbReference>
<dbReference type="GO" id="GO:0008270">
    <property type="term" value="F:zinc ion binding"/>
    <property type="evidence" value="ECO:0007669"/>
    <property type="project" value="InterPro"/>
</dbReference>
<keyword evidence="3" id="KW-1185">Reference proteome</keyword>
<feature type="compositionally biased region" description="Polar residues" evidence="1">
    <location>
        <begin position="616"/>
        <end position="625"/>
    </location>
</feature>
<dbReference type="GO" id="GO:0003677">
    <property type="term" value="F:DNA binding"/>
    <property type="evidence" value="ECO:0007669"/>
    <property type="project" value="InterPro"/>
</dbReference>
<sequence length="688" mass="74179">MRPLERIRDALVNGGFRIQRDRGDSFQAQCPHHDDHNPSLSVAWKDGRGDDVPRVVLHCFAGCDTADVVTALGMRMGDLFAEDAQSSSKCDHRGLWRSQRPRAIYPYVDGDGEVLYYQRRYACPICGDVKVFIPHDPQTRKNGLPQGVRVLYNLPAVREAAACGGVVYVVEGEKDADRLNEVGIVATTAINGAMARWEQSYSQALHGARVIVVADNDGPGVERARGVAGALLGFARSVRVVRTPLQGKGADVSDHLDAGYCLADLVDIEDSDNGADSDDRNDEGELSDAVSQRLAELRTLLLGSADLDGLPEPEPVIDGMLFRDSLAWVHGKPGNGKSFLVLDWAGCVATARPWQERSVCAPGTVLYLVAEGMSGVRRRVRAWESWNGVPMDQVKFLPVAVQMLSATDRDAFVQLAESLSPSLVIIDTQARVTVGADENSSTDMGRLVAAADAIREATRACVLLVHHEARSGDTLRGSTALEGAATTLVRVTKDKTTVRVDCTKQKDAEPFAPVMLRLVPHGDGAVLQPQTIAGHSVELTESERAVWKALRDTFGTAGANPGQLREVSGVPRSSFYRAVKSLINREMIRDAGTPKHAHYVPMDVVEGSGVPPGPTRSRSADSSLSHVPHPFRGGTDGTGASHGVTLTATGIVPSQMETERGEPRRLREDGGAYPLPKCETTQEEMKAA</sequence>
<evidence type="ECO:0000313" key="3">
    <source>
        <dbReference type="Proteomes" id="UP000546642"/>
    </source>
</evidence>
<reference evidence="2 3" key="1">
    <citation type="submission" date="2020-08" db="EMBL/GenBank/DDBJ databases">
        <title>Sequencing the genomes of 1000 actinobacteria strains.</title>
        <authorList>
            <person name="Klenk H.-P."/>
        </authorList>
    </citation>
    <scope>NUCLEOTIDE SEQUENCE [LARGE SCALE GENOMIC DNA]</scope>
    <source>
        <strain evidence="2 3">DSM 46659</strain>
    </source>
</reference>
<dbReference type="InterPro" id="IPR036977">
    <property type="entry name" value="DNA_primase_Znf_CHC2"/>
</dbReference>
<dbReference type="SUPFAM" id="SSF56731">
    <property type="entry name" value="DNA primase core"/>
    <property type="match status" value="1"/>
</dbReference>
<dbReference type="SUPFAM" id="SSF52540">
    <property type="entry name" value="P-loop containing nucleoside triphosphate hydrolases"/>
    <property type="match status" value="1"/>
</dbReference>
<dbReference type="GO" id="GO:0006260">
    <property type="term" value="P:DNA replication"/>
    <property type="evidence" value="ECO:0007669"/>
    <property type="project" value="InterPro"/>
</dbReference>
<dbReference type="Gene3D" id="3.40.50.300">
    <property type="entry name" value="P-loop containing nucleotide triphosphate hydrolases"/>
    <property type="match status" value="1"/>
</dbReference>
<evidence type="ECO:0000256" key="1">
    <source>
        <dbReference type="SAM" id="MobiDB-lite"/>
    </source>
</evidence>
<feature type="region of interest" description="Disordered" evidence="1">
    <location>
        <begin position="608"/>
        <end position="688"/>
    </location>
</feature>
<organism evidence="2 3">
    <name type="scientific">Nocardiopsis mwathae</name>
    <dbReference type="NCBI Taxonomy" id="1472723"/>
    <lineage>
        <taxon>Bacteria</taxon>
        <taxon>Bacillati</taxon>
        <taxon>Actinomycetota</taxon>
        <taxon>Actinomycetes</taxon>
        <taxon>Streptosporangiales</taxon>
        <taxon>Nocardiopsidaceae</taxon>
        <taxon>Nocardiopsis</taxon>
    </lineage>
</organism>
<dbReference type="InterPro" id="IPR027417">
    <property type="entry name" value="P-loop_NTPase"/>
</dbReference>
<dbReference type="AlphaFoldDB" id="A0A7W9YL74"/>
<dbReference type="Proteomes" id="UP000546642">
    <property type="component" value="Unassembled WGS sequence"/>
</dbReference>
<feature type="compositionally biased region" description="Basic and acidic residues" evidence="1">
    <location>
        <begin position="657"/>
        <end position="670"/>
    </location>
</feature>
<evidence type="ECO:0000313" key="2">
    <source>
        <dbReference type="EMBL" id="MBB6174203.1"/>
    </source>
</evidence>
<dbReference type="InterPro" id="IPR034154">
    <property type="entry name" value="TOPRIM_DnaG/twinkle"/>
</dbReference>
<accession>A0A7W9YL74</accession>
<dbReference type="RefSeq" id="WP_184078094.1">
    <property type="nucleotide sequence ID" value="NZ_JACHDS010000001.1"/>
</dbReference>